<feature type="non-terminal residue" evidence="2">
    <location>
        <position position="1"/>
    </location>
</feature>
<reference evidence="2 3" key="1">
    <citation type="submission" date="2021-06" db="EMBL/GenBank/DDBJ databases">
        <authorList>
            <person name="Kallberg Y."/>
            <person name="Tangrot J."/>
            <person name="Rosling A."/>
        </authorList>
    </citation>
    <scope>NUCLEOTIDE SEQUENCE [LARGE SCALE GENOMIC DNA]</scope>
    <source>
        <strain evidence="2 3">120-4 pot B 10/14</strain>
    </source>
</reference>
<keyword evidence="1" id="KW-0472">Membrane</keyword>
<evidence type="ECO:0000256" key="1">
    <source>
        <dbReference type="SAM" id="Phobius"/>
    </source>
</evidence>
<dbReference type="EMBL" id="CAJVQB010156231">
    <property type="protein sequence ID" value="CAG8856100.1"/>
    <property type="molecule type" value="Genomic_DNA"/>
</dbReference>
<protein>
    <submittedName>
        <fullName evidence="2">14763_t:CDS:1</fullName>
    </submittedName>
</protein>
<dbReference type="Proteomes" id="UP000789901">
    <property type="component" value="Unassembled WGS sequence"/>
</dbReference>
<sequence length="129" mass="14149">HSEIVHGMIIGNLVSTPLLLGAGTLIGCYKNTTLKFDEIMENESEDKSSDGSDVSIDIYDETECLKITKYFKLNILLQLFILVIASVIVFLVSNVMESLVEDLPLSENFLSIIVLGFIGSVPEHATSIN</sequence>
<organism evidence="2 3">
    <name type="scientific">Gigaspora margarita</name>
    <dbReference type="NCBI Taxonomy" id="4874"/>
    <lineage>
        <taxon>Eukaryota</taxon>
        <taxon>Fungi</taxon>
        <taxon>Fungi incertae sedis</taxon>
        <taxon>Mucoromycota</taxon>
        <taxon>Glomeromycotina</taxon>
        <taxon>Glomeromycetes</taxon>
        <taxon>Diversisporales</taxon>
        <taxon>Gigasporaceae</taxon>
        <taxon>Gigaspora</taxon>
    </lineage>
</organism>
<keyword evidence="3" id="KW-1185">Reference proteome</keyword>
<keyword evidence="1" id="KW-0812">Transmembrane</keyword>
<evidence type="ECO:0000313" key="3">
    <source>
        <dbReference type="Proteomes" id="UP000789901"/>
    </source>
</evidence>
<gene>
    <name evidence="2" type="ORF">GMARGA_LOCUS44921</name>
</gene>
<feature type="non-terminal residue" evidence="2">
    <location>
        <position position="129"/>
    </location>
</feature>
<feature type="transmembrane region" description="Helical" evidence="1">
    <location>
        <begin position="75"/>
        <end position="96"/>
    </location>
</feature>
<evidence type="ECO:0000313" key="2">
    <source>
        <dbReference type="EMBL" id="CAG8856100.1"/>
    </source>
</evidence>
<accession>A0ABN7XM31</accession>
<keyword evidence="1" id="KW-1133">Transmembrane helix</keyword>
<proteinExistence type="predicted"/>
<name>A0ABN7XM31_GIGMA</name>
<comment type="caution">
    <text evidence="2">The sequence shown here is derived from an EMBL/GenBank/DDBJ whole genome shotgun (WGS) entry which is preliminary data.</text>
</comment>